<keyword evidence="3" id="KW-1185">Reference proteome</keyword>
<feature type="transmembrane region" description="Helical" evidence="1">
    <location>
        <begin position="73"/>
        <end position="94"/>
    </location>
</feature>
<dbReference type="Proteomes" id="UP001224122">
    <property type="component" value="Unassembled WGS sequence"/>
</dbReference>
<sequence>MNSTILILIYLAAALLVTGIPFLRVYLSLCYTLLYEVICVLFLKGGFGEKIKLQRDGSWQAANHAQSRFRKALIAYAGYTGTSLTAIGLFYLVSKGHYDSIIYFFISLLVLSLLLWIRNFFGFIWALSFVSLLAVPIYFRYELAIMHISIFLASLILIQSVLNSFQLCRQSFMRRKNPARTAVLAQGALIPAVVWGIVLLSQSLFTGYFIFKNILS</sequence>
<feature type="transmembrane region" description="Helical" evidence="1">
    <location>
        <begin position="122"/>
        <end position="139"/>
    </location>
</feature>
<dbReference type="EMBL" id="JAUSTW010000003">
    <property type="protein sequence ID" value="MDQ0199181.1"/>
    <property type="molecule type" value="Genomic_DNA"/>
</dbReference>
<gene>
    <name evidence="2" type="ORF">J2S10_002339</name>
</gene>
<evidence type="ECO:0000256" key="1">
    <source>
        <dbReference type="SAM" id="Phobius"/>
    </source>
</evidence>
<dbReference type="RefSeq" id="WP_307407817.1">
    <property type="nucleotide sequence ID" value="NZ_JAUSTW010000003.1"/>
</dbReference>
<feature type="transmembrane region" description="Helical" evidence="1">
    <location>
        <begin position="183"/>
        <end position="211"/>
    </location>
</feature>
<keyword evidence="1" id="KW-0472">Membrane</keyword>
<dbReference type="Pfam" id="PF13398">
    <property type="entry name" value="Peptidase_M50B"/>
    <property type="match status" value="1"/>
</dbReference>
<dbReference type="InterPro" id="IPR049500">
    <property type="entry name" value="Peptidase_M50B-like"/>
</dbReference>
<protein>
    <submittedName>
        <fullName evidence="2">Membrane protein</fullName>
    </submittedName>
</protein>
<feature type="transmembrane region" description="Helical" evidence="1">
    <location>
        <begin position="145"/>
        <end position="162"/>
    </location>
</feature>
<accession>A0ABT9XUK4</accession>
<reference evidence="2 3" key="1">
    <citation type="submission" date="2023-07" db="EMBL/GenBank/DDBJ databases">
        <title>Genomic Encyclopedia of Type Strains, Phase IV (KMG-IV): sequencing the most valuable type-strain genomes for metagenomic binning, comparative biology and taxonomic classification.</title>
        <authorList>
            <person name="Goeker M."/>
        </authorList>
    </citation>
    <scope>NUCLEOTIDE SEQUENCE [LARGE SCALE GENOMIC DNA]</scope>
    <source>
        <strain evidence="2 3">DSM 27594</strain>
    </source>
</reference>
<evidence type="ECO:0000313" key="3">
    <source>
        <dbReference type="Proteomes" id="UP001224122"/>
    </source>
</evidence>
<feature type="transmembrane region" description="Helical" evidence="1">
    <location>
        <begin position="100"/>
        <end position="117"/>
    </location>
</feature>
<keyword evidence="1" id="KW-0812">Transmembrane</keyword>
<evidence type="ECO:0000313" key="2">
    <source>
        <dbReference type="EMBL" id="MDQ0199181.1"/>
    </source>
</evidence>
<keyword evidence="1" id="KW-1133">Transmembrane helix</keyword>
<proteinExistence type="predicted"/>
<comment type="caution">
    <text evidence="2">The sequence shown here is derived from an EMBL/GenBank/DDBJ whole genome shotgun (WGS) entry which is preliminary data.</text>
</comment>
<name>A0ABT9XUK4_9BACI</name>
<organism evidence="2 3">
    <name type="scientific">Neobacillus ginsengisoli</name>
    <dbReference type="NCBI Taxonomy" id="904295"/>
    <lineage>
        <taxon>Bacteria</taxon>
        <taxon>Bacillati</taxon>
        <taxon>Bacillota</taxon>
        <taxon>Bacilli</taxon>
        <taxon>Bacillales</taxon>
        <taxon>Bacillaceae</taxon>
        <taxon>Neobacillus</taxon>
    </lineage>
</organism>